<dbReference type="GO" id="GO:0016020">
    <property type="term" value="C:membrane"/>
    <property type="evidence" value="ECO:0007669"/>
    <property type="project" value="UniProtKB-SubCell"/>
</dbReference>
<accession>X1PKE2</accession>
<gene>
    <name evidence="6" type="ORF">S06H3_38799</name>
</gene>
<dbReference type="EMBL" id="BARV01023677">
    <property type="protein sequence ID" value="GAI39500.1"/>
    <property type="molecule type" value="Genomic_DNA"/>
</dbReference>
<evidence type="ECO:0000256" key="1">
    <source>
        <dbReference type="ARBA" id="ARBA00004141"/>
    </source>
</evidence>
<dbReference type="GO" id="GO:0009403">
    <property type="term" value="P:toxin biosynthetic process"/>
    <property type="evidence" value="ECO:0007669"/>
    <property type="project" value="InterPro"/>
</dbReference>
<name>X1PKE2_9ZZZZ</name>
<organism evidence="6">
    <name type="scientific">marine sediment metagenome</name>
    <dbReference type="NCBI Taxonomy" id="412755"/>
    <lineage>
        <taxon>unclassified sequences</taxon>
        <taxon>metagenomes</taxon>
        <taxon>ecological metagenomes</taxon>
    </lineage>
</organism>
<evidence type="ECO:0000256" key="5">
    <source>
        <dbReference type="SAM" id="Phobius"/>
    </source>
</evidence>
<evidence type="ECO:0000256" key="4">
    <source>
        <dbReference type="ARBA" id="ARBA00023136"/>
    </source>
</evidence>
<evidence type="ECO:0000256" key="2">
    <source>
        <dbReference type="ARBA" id="ARBA00022692"/>
    </source>
</evidence>
<protein>
    <recommendedName>
        <fullName evidence="7">Colicin V production protein</fullName>
    </recommendedName>
</protein>
<keyword evidence="4 5" id="KW-0472">Membrane</keyword>
<keyword evidence="3 5" id="KW-1133">Transmembrane helix</keyword>
<feature type="transmembrane region" description="Helical" evidence="5">
    <location>
        <begin position="129"/>
        <end position="150"/>
    </location>
</feature>
<dbReference type="PANTHER" id="PTHR37306:SF1">
    <property type="entry name" value="COLICIN V PRODUCTION PROTEIN"/>
    <property type="match status" value="1"/>
</dbReference>
<evidence type="ECO:0008006" key="7">
    <source>
        <dbReference type="Google" id="ProtNLM"/>
    </source>
</evidence>
<proteinExistence type="predicted"/>
<dbReference type="InterPro" id="IPR003825">
    <property type="entry name" value="Colicin-V_CvpA"/>
</dbReference>
<dbReference type="Pfam" id="PF02674">
    <property type="entry name" value="Colicin_V"/>
    <property type="match status" value="1"/>
</dbReference>
<dbReference type="AlphaFoldDB" id="X1PKE2"/>
<evidence type="ECO:0000313" key="6">
    <source>
        <dbReference type="EMBL" id="GAI39500.1"/>
    </source>
</evidence>
<feature type="transmembrane region" description="Helical" evidence="5">
    <location>
        <begin position="31"/>
        <end position="56"/>
    </location>
</feature>
<evidence type="ECO:0000256" key="3">
    <source>
        <dbReference type="ARBA" id="ARBA00022989"/>
    </source>
</evidence>
<sequence length="164" mass="17293">MNWLDIVIIVVAVLLGLVGLRQGIIKTVFGIAGLIGGIVLAGRYYSGLAALLSPAAATWANIAAYAIILVVALIVASMVGRLVAKLVHIVMLGWLDRLVGCVLGVVIGGLLCAAILAIVGKYYPSTEAVIIQSVIARFLMGGFPLLLALLPEEFDFIRDFFITS</sequence>
<feature type="transmembrane region" description="Helical" evidence="5">
    <location>
        <begin position="62"/>
        <end position="83"/>
    </location>
</feature>
<feature type="transmembrane region" description="Helical" evidence="5">
    <location>
        <begin position="95"/>
        <end position="123"/>
    </location>
</feature>
<comment type="subcellular location">
    <subcellularLocation>
        <location evidence="1">Membrane</location>
        <topology evidence="1">Multi-pass membrane protein</topology>
    </subcellularLocation>
</comment>
<reference evidence="6" key="1">
    <citation type="journal article" date="2014" name="Front. Microbiol.">
        <title>High frequency of phylogenetically diverse reductive dehalogenase-homologous genes in deep subseafloor sedimentary metagenomes.</title>
        <authorList>
            <person name="Kawai M."/>
            <person name="Futagami T."/>
            <person name="Toyoda A."/>
            <person name="Takaki Y."/>
            <person name="Nishi S."/>
            <person name="Hori S."/>
            <person name="Arai W."/>
            <person name="Tsubouchi T."/>
            <person name="Morono Y."/>
            <person name="Uchiyama I."/>
            <person name="Ito T."/>
            <person name="Fujiyama A."/>
            <person name="Inagaki F."/>
            <person name="Takami H."/>
        </authorList>
    </citation>
    <scope>NUCLEOTIDE SEQUENCE</scope>
    <source>
        <strain evidence="6">Expedition CK06-06</strain>
    </source>
</reference>
<keyword evidence="2 5" id="KW-0812">Transmembrane</keyword>
<comment type="caution">
    <text evidence="6">The sequence shown here is derived from an EMBL/GenBank/DDBJ whole genome shotgun (WGS) entry which is preliminary data.</text>
</comment>
<dbReference type="PANTHER" id="PTHR37306">
    <property type="entry name" value="COLICIN V PRODUCTION PROTEIN"/>
    <property type="match status" value="1"/>
</dbReference>
<feature type="transmembrane region" description="Helical" evidence="5">
    <location>
        <begin position="6"/>
        <end position="24"/>
    </location>
</feature>